<dbReference type="SUPFAM" id="SSF50156">
    <property type="entry name" value="PDZ domain-like"/>
    <property type="match status" value="2"/>
</dbReference>
<dbReference type="GO" id="GO:0012505">
    <property type="term" value="C:endomembrane system"/>
    <property type="evidence" value="ECO:0007669"/>
    <property type="project" value="UniProtKB-SubCell"/>
</dbReference>
<dbReference type="PANTHER" id="PTHR13325">
    <property type="entry name" value="PROTEASE M50 MEMBRANE-BOUND TRANSCRIPTION FACTOR SITE 2 PROTEASE"/>
    <property type="match status" value="1"/>
</dbReference>
<feature type="transmembrane region" description="Helical" evidence="6">
    <location>
        <begin position="454"/>
        <end position="473"/>
    </location>
</feature>
<reference evidence="8 9" key="1">
    <citation type="submission" date="2017-11" db="EMBL/GenBank/DDBJ databases">
        <title>Isolation and Characterization of Methanogenic Archaea from Saline Meromictic Lake at Siberia.</title>
        <authorList>
            <person name="Shen Y."/>
            <person name="Huang H.-H."/>
            <person name="Lai M.-C."/>
            <person name="Chen S.-C."/>
        </authorList>
    </citation>
    <scope>NUCLEOTIDE SEQUENCE [LARGE SCALE GENOMIC DNA]</scope>
    <source>
        <strain evidence="8 9">SY-01</strain>
    </source>
</reference>
<dbReference type="PANTHER" id="PTHR13325:SF3">
    <property type="entry name" value="MEMBRANE-BOUND TRANSCRIPTION FACTOR SITE-2 PROTEASE"/>
    <property type="match status" value="1"/>
</dbReference>
<comment type="caution">
    <text evidence="8">The sequence shown here is derived from an EMBL/GenBank/DDBJ whole genome shotgun (WGS) entry which is preliminary data.</text>
</comment>
<dbReference type="GO" id="GO:0005737">
    <property type="term" value="C:cytoplasm"/>
    <property type="evidence" value="ECO:0007669"/>
    <property type="project" value="TreeGrafter"/>
</dbReference>
<dbReference type="AlphaFoldDB" id="A0A4E0QR67"/>
<dbReference type="EMBL" id="PGGK01000008">
    <property type="protein sequence ID" value="TGC08741.1"/>
    <property type="molecule type" value="Genomic_DNA"/>
</dbReference>
<protein>
    <submittedName>
        <fullName evidence="8">Peptidase</fullName>
    </submittedName>
</protein>
<evidence type="ECO:0000256" key="3">
    <source>
        <dbReference type="ARBA" id="ARBA00022989"/>
    </source>
</evidence>
<dbReference type="OrthoDB" id="15212at2157"/>
<evidence type="ECO:0000313" key="8">
    <source>
        <dbReference type="EMBL" id="TGC08741.1"/>
    </source>
</evidence>
<sequence length="581" mass="63558">MNGTTLGLTLFLVYWIIVIALKRKGILERYNISTYGPVLMIRTTRGLKLLDILAKPGKAWKLYANIGIVLMFIGMAAMFLIVILSDIALLTSIGDSTLPEPGKFNEARNIFLIPGVNEFIPLTWGIIALIVTLVVHEFSHAILCRVEDIRVKSMGILLALVPIGGFAEPDEEELFGKKEEKEDEKPDPYGDRRLGIVVEDNEAQKQTLRHEEIPVKKAATRNQRARILAAGVMANFVVALIAFSLLFGPVLGAMAPLGNTMVVDVNEGSNAYAAGIREGMVITQLDGTNIGDVNEMLFYLDSVEIGSTVQVHAATDRAVSIYEVDVTDPEPDILGIMVQDIVEGSPAEETGFEQGMYILSIDGQIMRTVSDFTTYMSATSPGQNVVVEVSGGQDITNEYEVELAQHPDADKGYLGVYTQGDGYVETSLGFSVGEFPAHEYLEVLREIPSMLTGITGWVIILGLPIIGITGEGFPGFSGTLAQFYEPIGWAEPLGIGLFWIANSLLWIGWLNFYVGLFNCLPAVPLDGGHVFRDYMYAAVYRLTKNETKAENLSATISATFALLILMSFILMIFGPYLVHGF</sequence>
<dbReference type="InterPro" id="IPR001478">
    <property type="entry name" value="PDZ"/>
</dbReference>
<evidence type="ECO:0000256" key="4">
    <source>
        <dbReference type="ARBA" id="ARBA00023136"/>
    </source>
</evidence>
<dbReference type="GO" id="GO:0004222">
    <property type="term" value="F:metalloendopeptidase activity"/>
    <property type="evidence" value="ECO:0007669"/>
    <property type="project" value="InterPro"/>
</dbReference>
<feature type="transmembrane region" description="Helical" evidence="6">
    <location>
        <begin position="493"/>
        <end position="514"/>
    </location>
</feature>
<proteinExistence type="predicted"/>
<dbReference type="Proteomes" id="UP000297295">
    <property type="component" value="Unassembled WGS sequence"/>
</dbReference>
<keyword evidence="2 6" id="KW-0812">Transmembrane</keyword>
<organism evidence="8 9">
    <name type="scientific">Methanolobus halotolerans</name>
    <dbReference type="NCBI Taxonomy" id="2052935"/>
    <lineage>
        <taxon>Archaea</taxon>
        <taxon>Methanobacteriati</taxon>
        <taxon>Methanobacteriota</taxon>
        <taxon>Stenosarchaea group</taxon>
        <taxon>Methanomicrobia</taxon>
        <taxon>Methanosarcinales</taxon>
        <taxon>Methanosarcinaceae</taxon>
        <taxon>Methanolobus</taxon>
    </lineage>
</organism>
<accession>A0A4E0QR67</accession>
<dbReference type="GO" id="GO:0031293">
    <property type="term" value="P:membrane protein intracellular domain proteolysis"/>
    <property type="evidence" value="ECO:0007669"/>
    <property type="project" value="TreeGrafter"/>
</dbReference>
<dbReference type="Pfam" id="PF02163">
    <property type="entry name" value="Peptidase_M50"/>
    <property type="match status" value="1"/>
</dbReference>
<dbReference type="InterPro" id="IPR036034">
    <property type="entry name" value="PDZ_sf"/>
</dbReference>
<evidence type="ECO:0000313" key="9">
    <source>
        <dbReference type="Proteomes" id="UP000297295"/>
    </source>
</evidence>
<keyword evidence="9" id="KW-1185">Reference proteome</keyword>
<dbReference type="GO" id="GO:0016020">
    <property type="term" value="C:membrane"/>
    <property type="evidence" value="ECO:0007669"/>
    <property type="project" value="InterPro"/>
</dbReference>
<evidence type="ECO:0000259" key="7">
    <source>
        <dbReference type="SMART" id="SM00228"/>
    </source>
</evidence>
<keyword evidence="3 6" id="KW-1133">Transmembrane helix</keyword>
<evidence type="ECO:0000256" key="6">
    <source>
        <dbReference type="SAM" id="Phobius"/>
    </source>
</evidence>
<feature type="compositionally biased region" description="Basic and acidic residues" evidence="5">
    <location>
        <begin position="174"/>
        <end position="192"/>
    </location>
</feature>
<feature type="transmembrane region" description="Helical" evidence="6">
    <location>
        <begin position="62"/>
        <end position="90"/>
    </location>
</feature>
<dbReference type="RefSeq" id="WP_135389927.1">
    <property type="nucleotide sequence ID" value="NZ_PGGK01000008.1"/>
</dbReference>
<keyword evidence="4 6" id="KW-0472">Membrane</keyword>
<feature type="domain" description="PDZ" evidence="7">
    <location>
        <begin position="320"/>
        <end position="393"/>
    </location>
</feature>
<gene>
    <name evidence="8" type="ORF">CUN85_08715</name>
</gene>
<dbReference type="InterPro" id="IPR001193">
    <property type="entry name" value="MBTPS2"/>
</dbReference>
<feature type="transmembrane region" description="Helical" evidence="6">
    <location>
        <begin position="554"/>
        <end position="578"/>
    </location>
</feature>
<name>A0A4E0QR67_9EURY</name>
<feature type="transmembrane region" description="Helical" evidence="6">
    <location>
        <begin position="6"/>
        <end position="21"/>
    </location>
</feature>
<dbReference type="InterPro" id="IPR008915">
    <property type="entry name" value="Peptidase_M50"/>
</dbReference>
<evidence type="ECO:0000256" key="1">
    <source>
        <dbReference type="ARBA" id="ARBA00004127"/>
    </source>
</evidence>
<comment type="subcellular location">
    <subcellularLocation>
        <location evidence="1">Endomembrane system</location>
        <topology evidence="1">Multi-pass membrane protein</topology>
    </subcellularLocation>
</comment>
<dbReference type="PRINTS" id="PR01000">
    <property type="entry name" value="SREBPS2PTASE"/>
</dbReference>
<feature type="region of interest" description="Disordered" evidence="5">
    <location>
        <begin position="172"/>
        <end position="192"/>
    </location>
</feature>
<dbReference type="Gene3D" id="2.30.42.10">
    <property type="match status" value="2"/>
</dbReference>
<feature type="domain" description="PDZ" evidence="7">
    <location>
        <begin position="248"/>
        <end position="317"/>
    </location>
</feature>
<dbReference type="SMART" id="SM00228">
    <property type="entry name" value="PDZ"/>
    <property type="match status" value="2"/>
</dbReference>
<dbReference type="CDD" id="cd06159">
    <property type="entry name" value="S2P-M50_PDZ_Arch"/>
    <property type="match status" value="1"/>
</dbReference>
<feature type="transmembrane region" description="Helical" evidence="6">
    <location>
        <begin position="110"/>
        <end position="135"/>
    </location>
</feature>
<feature type="transmembrane region" description="Helical" evidence="6">
    <location>
        <begin position="227"/>
        <end position="251"/>
    </location>
</feature>
<evidence type="ECO:0000256" key="2">
    <source>
        <dbReference type="ARBA" id="ARBA00022692"/>
    </source>
</evidence>
<evidence type="ECO:0000256" key="5">
    <source>
        <dbReference type="SAM" id="MobiDB-lite"/>
    </source>
</evidence>